<evidence type="ECO:0000313" key="2">
    <source>
        <dbReference type="EMBL" id="MBO1900695.1"/>
    </source>
</evidence>
<keyword evidence="3" id="KW-1185">Reference proteome</keyword>
<protein>
    <recommendedName>
        <fullName evidence="4">Transcriptional regulator, AbiEi antitoxin, Type IV TA system</fullName>
    </recommendedName>
</protein>
<evidence type="ECO:0000256" key="1">
    <source>
        <dbReference type="SAM" id="MobiDB-lite"/>
    </source>
</evidence>
<evidence type="ECO:0008006" key="4">
    <source>
        <dbReference type="Google" id="ProtNLM"/>
    </source>
</evidence>
<dbReference type="RefSeq" id="WP_208095336.1">
    <property type="nucleotide sequence ID" value="NZ_JAGDYM010000003.1"/>
</dbReference>
<gene>
    <name evidence="2" type="ORF">J4H92_01880</name>
</gene>
<comment type="caution">
    <text evidence="2">The sequence shown here is derived from an EMBL/GenBank/DDBJ whole genome shotgun (WGS) entry which is preliminary data.</text>
</comment>
<sequence>MDGKGRLGELRSKLQHRHQLAAVGRAPAELRRAVKRGELLRILRGWYVAGSQWHALSFEDQHRIRALAVHANAIGRPVFSHHTAATLQSLPLLRFAGERVHLIAANTRSTPRRTRSDTKEEVLPPTRVSRHRSPILKSEIAETTGLRHTDLIRTVLDVARSSSFDAGLVCADAGMRTLINTRRIGIEEARRVMLARLEELPRSAGKDRARRVTAFASPLVESPLETLCRLQLARLGIAVREQVEVVGSRGTSYRVDIELLGHRTFLEADGRNKYLDPKLRDGRTAEEVVLAEKRREDEIRAVTQFRMIRCRWNDSTTSGAMLDFLRGAGIDPPRPDGSARPDLY</sequence>
<feature type="region of interest" description="Disordered" evidence="1">
    <location>
        <begin position="108"/>
        <end position="128"/>
    </location>
</feature>
<proteinExistence type="predicted"/>
<accession>A0A939MI65</accession>
<dbReference type="AlphaFoldDB" id="A0A939MI65"/>
<name>A0A939MI65_9MICO</name>
<dbReference type="EMBL" id="JAGDYM010000003">
    <property type="protein sequence ID" value="MBO1900695.1"/>
    <property type="molecule type" value="Genomic_DNA"/>
</dbReference>
<dbReference type="Proteomes" id="UP000664382">
    <property type="component" value="Unassembled WGS sequence"/>
</dbReference>
<organism evidence="2 3">
    <name type="scientific">Leucobacter weissii</name>
    <dbReference type="NCBI Taxonomy" id="1983706"/>
    <lineage>
        <taxon>Bacteria</taxon>
        <taxon>Bacillati</taxon>
        <taxon>Actinomycetota</taxon>
        <taxon>Actinomycetes</taxon>
        <taxon>Micrococcales</taxon>
        <taxon>Microbacteriaceae</taxon>
        <taxon>Leucobacter</taxon>
    </lineage>
</organism>
<evidence type="ECO:0000313" key="3">
    <source>
        <dbReference type="Proteomes" id="UP000664382"/>
    </source>
</evidence>
<reference evidence="2" key="1">
    <citation type="submission" date="2021-03" db="EMBL/GenBank/DDBJ databases">
        <title>Leucobacter chromiisoli sp. nov., isolated from chromium-containing soil of chemical plant.</title>
        <authorList>
            <person name="Xu Z."/>
        </authorList>
    </citation>
    <scope>NUCLEOTIDE SEQUENCE</scope>
    <source>
        <strain evidence="2">S27</strain>
    </source>
</reference>